<dbReference type="GO" id="GO:0005737">
    <property type="term" value="C:cytoplasm"/>
    <property type="evidence" value="ECO:0007669"/>
    <property type="project" value="UniProtKB-SubCell"/>
</dbReference>
<dbReference type="Proteomes" id="UP001154282">
    <property type="component" value="Unassembled WGS sequence"/>
</dbReference>
<dbReference type="GO" id="GO:0016891">
    <property type="term" value="F:RNA endonuclease activity producing 5'-phosphomonoesters, hydrolytic mechanism"/>
    <property type="evidence" value="ECO:0007669"/>
    <property type="project" value="TreeGrafter"/>
</dbReference>
<protein>
    <recommendedName>
        <fullName evidence="9">Endonuclease V</fullName>
    </recommendedName>
</protein>
<dbReference type="Gene3D" id="3.30.2170.10">
    <property type="entry name" value="archaeoglobus fulgidus dsm 4304 superfamily"/>
    <property type="match status" value="2"/>
</dbReference>
<comment type="caution">
    <text evidence="7">The sequence shown here is derived from an EMBL/GenBank/DDBJ whole genome shotgun (WGS) entry which is preliminary data.</text>
</comment>
<keyword evidence="3" id="KW-0540">Nuclease</keyword>
<dbReference type="Pfam" id="PF04493">
    <property type="entry name" value="Endonuclease_5"/>
    <property type="match status" value="1"/>
</dbReference>
<dbReference type="EMBL" id="CAMGYJ010000011">
    <property type="protein sequence ID" value="CAI0565241.1"/>
    <property type="molecule type" value="Genomic_DNA"/>
</dbReference>
<dbReference type="GO" id="GO:0006281">
    <property type="term" value="P:DNA repair"/>
    <property type="evidence" value="ECO:0007669"/>
    <property type="project" value="InterPro"/>
</dbReference>
<keyword evidence="5" id="KW-0378">Hydrolase</keyword>
<feature type="region of interest" description="Disordered" evidence="6">
    <location>
        <begin position="45"/>
        <end position="77"/>
    </location>
</feature>
<keyword evidence="4" id="KW-0255">Endonuclease</keyword>
<proteinExistence type="predicted"/>
<dbReference type="AlphaFoldDB" id="A0AAV0RV74"/>
<evidence type="ECO:0000256" key="4">
    <source>
        <dbReference type="ARBA" id="ARBA00022759"/>
    </source>
</evidence>
<dbReference type="PANTHER" id="PTHR28511">
    <property type="entry name" value="ENDONUCLEASE V"/>
    <property type="match status" value="1"/>
</dbReference>
<dbReference type="CDD" id="cd06559">
    <property type="entry name" value="Endonuclease_V"/>
    <property type="match status" value="1"/>
</dbReference>
<dbReference type="PANTHER" id="PTHR28511:SF1">
    <property type="entry name" value="ENDONUCLEASE V"/>
    <property type="match status" value="1"/>
</dbReference>
<keyword evidence="2" id="KW-0963">Cytoplasm</keyword>
<name>A0AAV0RV74_9ROSI</name>
<evidence type="ECO:0000256" key="2">
    <source>
        <dbReference type="ARBA" id="ARBA00022490"/>
    </source>
</evidence>
<evidence type="ECO:0008006" key="9">
    <source>
        <dbReference type="Google" id="ProtNLM"/>
    </source>
</evidence>
<dbReference type="GO" id="GO:0003727">
    <property type="term" value="F:single-stranded RNA binding"/>
    <property type="evidence" value="ECO:0007669"/>
    <property type="project" value="TreeGrafter"/>
</dbReference>
<organism evidence="7 8">
    <name type="scientific">Linum tenue</name>
    <dbReference type="NCBI Taxonomy" id="586396"/>
    <lineage>
        <taxon>Eukaryota</taxon>
        <taxon>Viridiplantae</taxon>
        <taxon>Streptophyta</taxon>
        <taxon>Embryophyta</taxon>
        <taxon>Tracheophyta</taxon>
        <taxon>Spermatophyta</taxon>
        <taxon>Magnoliopsida</taxon>
        <taxon>eudicotyledons</taxon>
        <taxon>Gunneridae</taxon>
        <taxon>Pentapetalae</taxon>
        <taxon>rosids</taxon>
        <taxon>fabids</taxon>
        <taxon>Malpighiales</taxon>
        <taxon>Linaceae</taxon>
        <taxon>Linum</taxon>
    </lineage>
</organism>
<reference evidence="7" key="1">
    <citation type="submission" date="2022-08" db="EMBL/GenBank/DDBJ databases">
        <authorList>
            <person name="Gutierrez-Valencia J."/>
        </authorList>
    </citation>
    <scope>NUCLEOTIDE SEQUENCE</scope>
</reference>
<dbReference type="InterPro" id="IPR007581">
    <property type="entry name" value="Endonuclease-V"/>
</dbReference>
<accession>A0AAV0RV74</accession>
<dbReference type="GO" id="GO:0005730">
    <property type="term" value="C:nucleolus"/>
    <property type="evidence" value="ECO:0007669"/>
    <property type="project" value="TreeGrafter"/>
</dbReference>
<sequence>MNSGSGAVLRYGDGIAEESAATSSDPEMASWIKIQDSLKKRLITGDDFDWTPPRSNPPSTAAEHTSEPPEEEVEGSGAEQLRYVGGFDVSYSKEDPSMACGILVVLDLRNLQVVYEDFCIVDLRVPYVPGFLAFREAPIILQLLEKMKKSDIRLYPQLLMVDGNGLLHPRGNWCVTTNVLALDSVSAQLAMWEFWLIYQPLLHHVDGLTLSGVRQLLQAEENNDRDYITLSGYSGCTWGVAMRSSAGAMKPIFISVGHRISLETAVKIVKLTCKYRMPEPIRQADIRSRAHLRKQD</sequence>
<evidence type="ECO:0000313" key="7">
    <source>
        <dbReference type="EMBL" id="CAI0565241.1"/>
    </source>
</evidence>
<evidence type="ECO:0000256" key="5">
    <source>
        <dbReference type="ARBA" id="ARBA00022801"/>
    </source>
</evidence>
<gene>
    <name evidence="7" type="ORF">LITE_LOCUS50077</name>
</gene>
<evidence type="ECO:0000313" key="8">
    <source>
        <dbReference type="Proteomes" id="UP001154282"/>
    </source>
</evidence>
<comment type="subcellular location">
    <subcellularLocation>
        <location evidence="1">Cytoplasm</location>
    </subcellularLocation>
</comment>
<evidence type="ECO:0000256" key="6">
    <source>
        <dbReference type="SAM" id="MobiDB-lite"/>
    </source>
</evidence>
<evidence type="ECO:0000256" key="1">
    <source>
        <dbReference type="ARBA" id="ARBA00004496"/>
    </source>
</evidence>
<evidence type="ECO:0000256" key="3">
    <source>
        <dbReference type="ARBA" id="ARBA00022722"/>
    </source>
</evidence>
<keyword evidence="8" id="KW-1185">Reference proteome</keyword>